<dbReference type="InterPro" id="IPR035940">
    <property type="entry name" value="CAP_sf"/>
</dbReference>
<dbReference type="PANTHER" id="PTHR31157:SF1">
    <property type="entry name" value="SCP DOMAIN-CONTAINING PROTEIN"/>
    <property type="match status" value="1"/>
</dbReference>
<evidence type="ECO:0000313" key="4">
    <source>
        <dbReference type="Proteomes" id="UP000198793"/>
    </source>
</evidence>
<keyword evidence="4" id="KW-1185">Reference proteome</keyword>
<dbReference type="AlphaFoldDB" id="A0A1H0CHH5"/>
<dbReference type="RefSeq" id="WP_170842418.1">
    <property type="nucleotide sequence ID" value="NZ_FNIT01000001.1"/>
</dbReference>
<dbReference type="PROSITE" id="PS51257">
    <property type="entry name" value="PROKAR_LIPOPROTEIN"/>
    <property type="match status" value="1"/>
</dbReference>
<evidence type="ECO:0000256" key="1">
    <source>
        <dbReference type="SAM" id="SignalP"/>
    </source>
</evidence>
<dbReference type="PANTHER" id="PTHR31157">
    <property type="entry name" value="SCP DOMAIN-CONTAINING PROTEIN"/>
    <property type="match status" value="1"/>
</dbReference>
<feature type="domain" description="SCP" evidence="2">
    <location>
        <begin position="41"/>
        <end position="155"/>
    </location>
</feature>
<evidence type="ECO:0000259" key="2">
    <source>
        <dbReference type="Pfam" id="PF00188"/>
    </source>
</evidence>
<dbReference type="InterPro" id="IPR014044">
    <property type="entry name" value="CAP_dom"/>
</dbReference>
<gene>
    <name evidence="3" type="ORF">SAMN05192530_101306</name>
</gene>
<accession>A0A1H0CHH5</accession>
<dbReference type="CDD" id="cd05379">
    <property type="entry name" value="CAP_bacterial"/>
    <property type="match status" value="1"/>
</dbReference>
<dbReference type="EMBL" id="FNIT01000001">
    <property type="protein sequence ID" value="SDN57231.1"/>
    <property type="molecule type" value="Genomic_DNA"/>
</dbReference>
<dbReference type="Proteomes" id="UP000198793">
    <property type="component" value="Unassembled WGS sequence"/>
</dbReference>
<protein>
    <submittedName>
        <fullName evidence="3">Uncharacterized conserved protein YkwD, contains CAP (CSP/antigen 5/PR1) domain</fullName>
    </submittedName>
</protein>
<reference evidence="3 4" key="1">
    <citation type="submission" date="2016-10" db="EMBL/GenBank/DDBJ databases">
        <authorList>
            <person name="de Groot N.N."/>
        </authorList>
    </citation>
    <scope>NUCLEOTIDE SEQUENCE [LARGE SCALE GENOMIC DNA]</scope>
    <source>
        <strain evidence="4">L7-484,KACC 16230,DSM 25025</strain>
    </source>
</reference>
<dbReference type="Pfam" id="PF00188">
    <property type="entry name" value="CAP"/>
    <property type="match status" value="1"/>
</dbReference>
<feature type="chain" id="PRO_5011450152" evidence="1">
    <location>
        <begin position="26"/>
        <end position="181"/>
    </location>
</feature>
<evidence type="ECO:0000313" key="3">
    <source>
        <dbReference type="EMBL" id="SDN57231.1"/>
    </source>
</evidence>
<proteinExistence type="predicted"/>
<dbReference type="Gene3D" id="3.40.33.10">
    <property type="entry name" value="CAP"/>
    <property type="match status" value="1"/>
</dbReference>
<name>A0A1H0CHH5_9HYPH</name>
<keyword evidence="1" id="KW-0732">Signal</keyword>
<sequence>MPRLAVLAVLPLLALAGCLSFDAKAPANFVQTLPIERDEGLRAVNAFREANGLKPLRTNAQLDLAASRQSEAMARADRMDHAVAGALPSRAERAGYHWGTVAENIGRGYPDYAAAMKGWINSPGHRRNLLNPNVTEIGFAGARIGDGGTRYWTQILAAPSMRVIASATEKPLRWGPELRFP</sequence>
<dbReference type="STRING" id="1166073.SAMN05192530_101306"/>
<organism evidence="3 4">
    <name type="scientific">Aureimonas jatrophae</name>
    <dbReference type="NCBI Taxonomy" id="1166073"/>
    <lineage>
        <taxon>Bacteria</taxon>
        <taxon>Pseudomonadati</taxon>
        <taxon>Pseudomonadota</taxon>
        <taxon>Alphaproteobacteria</taxon>
        <taxon>Hyphomicrobiales</taxon>
        <taxon>Aurantimonadaceae</taxon>
        <taxon>Aureimonas</taxon>
    </lineage>
</organism>
<dbReference type="SUPFAM" id="SSF55797">
    <property type="entry name" value="PR-1-like"/>
    <property type="match status" value="1"/>
</dbReference>
<feature type="signal peptide" evidence="1">
    <location>
        <begin position="1"/>
        <end position="25"/>
    </location>
</feature>